<organism evidence="2 3">
    <name type="scientific">Oryza meyeriana var. granulata</name>
    <dbReference type="NCBI Taxonomy" id="110450"/>
    <lineage>
        <taxon>Eukaryota</taxon>
        <taxon>Viridiplantae</taxon>
        <taxon>Streptophyta</taxon>
        <taxon>Embryophyta</taxon>
        <taxon>Tracheophyta</taxon>
        <taxon>Spermatophyta</taxon>
        <taxon>Magnoliopsida</taxon>
        <taxon>Liliopsida</taxon>
        <taxon>Poales</taxon>
        <taxon>Poaceae</taxon>
        <taxon>BOP clade</taxon>
        <taxon>Oryzoideae</taxon>
        <taxon>Oryzeae</taxon>
        <taxon>Oryzinae</taxon>
        <taxon>Oryza</taxon>
        <taxon>Oryza meyeriana</taxon>
    </lineage>
</organism>
<accession>A0A6G1C825</accession>
<name>A0A6G1C825_9ORYZ</name>
<dbReference type="OrthoDB" id="782197at2759"/>
<dbReference type="Gene3D" id="3.30.420.10">
    <property type="entry name" value="Ribonuclease H-like superfamily/Ribonuclease H"/>
    <property type="match status" value="1"/>
</dbReference>
<dbReference type="InterPro" id="IPR036397">
    <property type="entry name" value="RNaseH_sf"/>
</dbReference>
<dbReference type="SUPFAM" id="SSF53098">
    <property type="entry name" value="Ribonuclease H-like"/>
    <property type="match status" value="1"/>
</dbReference>
<dbReference type="PANTHER" id="PTHR48475">
    <property type="entry name" value="RIBONUCLEASE H"/>
    <property type="match status" value="1"/>
</dbReference>
<dbReference type="InterPro" id="IPR002156">
    <property type="entry name" value="RNaseH_domain"/>
</dbReference>
<sequence>MEEVWTAHTDGTCNATGAGAAAVISSPTTRKAIFAAKLEFPATNNIAKYEAILLALCKARAMGVLRIIIGTDSQVAAGHIDKSCQAWNPELVKYLAAFRWAETHFRGVTVAGTPHANIADADALAKAVATNTPLAPHVMYEVLSTPTARPSDTPPSTVAVIDTTPDWRALIIDILTGRAEALARMEERRLCQRARGYVLVE</sequence>
<dbReference type="InterPro" id="IPR012337">
    <property type="entry name" value="RNaseH-like_sf"/>
</dbReference>
<dbReference type="Pfam" id="PF13456">
    <property type="entry name" value="RVT_3"/>
    <property type="match status" value="1"/>
</dbReference>
<evidence type="ECO:0000313" key="3">
    <source>
        <dbReference type="Proteomes" id="UP000479710"/>
    </source>
</evidence>
<dbReference type="PROSITE" id="PS50879">
    <property type="entry name" value="RNASE_H_1"/>
    <property type="match status" value="1"/>
</dbReference>
<proteinExistence type="predicted"/>
<dbReference type="GO" id="GO:0004523">
    <property type="term" value="F:RNA-DNA hybrid ribonuclease activity"/>
    <property type="evidence" value="ECO:0007669"/>
    <property type="project" value="InterPro"/>
</dbReference>
<dbReference type="EMBL" id="SPHZ02000010">
    <property type="protein sequence ID" value="KAF0895954.1"/>
    <property type="molecule type" value="Genomic_DNA"/>
</dbReference>
<reference evidence="2 3" key="1">
    <citation type="submission" date="2019-11" db="EMBL/GenBank/DDBJ databases">
        <title>Whole genome sequence of Oryza granulata.</title>
        <authorList>
            <person name="Li W."/>
        </authorList>
    </citation>
    <scope>NUCLEOTIDE SEQUENCE [LARGE SCALE GENOMIC DNA]</scope>
    <source>
        <strain evidence="3">cv. Menghai</strain>
        <tissue evidence="2">Leaf</tissue>
    </source>
</reference>
<feature type="domain" description="RNase H type-1" evidence="1">
    <location>
        <begin position="1"/>
        <end position="130"/>
    </location>
</feature>
<comment type="caution">
    <text evidence="2">The sequence shown here is derived from an EMBL/GenBank/DDBJ whole genome shotgun (WGS) entry which is preliminary data.</text>
</comment>
<dbReference type="GO" id="GO:0003676">
    <property type="term" value="F:nucleic acid binding"/>
    <property type="evidence" value="ECO:0007669"/>
    <property type="project" value="InterPro"/>
</dbReference>
<protein>
    <recommendedName>
        <fullName evidence="1">RNase H type-1 domain-containing protein</fullName>
    </recommendedName>
</protein>
<gene>
    <name evidence="2" type="ORF">E2562_018027</name>
</gene>
<dbReference type="CDD" id="cd09279">
    <property type="entry name" value="RNase_HI_like"/>
    <property type="match status" value="1"/>
</dbReference>
<keyword evidence="3" id="KW-1185">Reference proteome</keyword>
<dbReference type="Proteomes" id="UP000479710">
    <property type="component" value="Unassembled WGS sequence"/>
</dbReference>
<dbReference type="PANTHER" id="PTHR48475:SF2">
    <property type="entry name" value="RIBONUCLEASE H"/>
    <property type="match status" value="1"/>
</dbReference>
<dbReference type="AlphaFoldDB" id="A0A6G1C825"/>
<evidence type="ECO:0000259" key="1">
    <source>
        <dbReference type="PROSITE" id="PS50879"/>
    </source>
</evidence>
<evidence type="ECO:0000313" key="2">
    <source>
        <dbReference type="EMBL" id="KAF0895954.1"/>
    </source>
</evidence>